<dbReference type="OrthoDB" id="3078349at2"/>
<dbReference type="RefSeq" id="WP_110815449.1">
    <property type="nucleotide sequence ID" value="NZ_QJTE01000007.1"/>
</dbReference>
<accession>A0A318SS75</accession>
<comment type="caution">
    <text evidence="1">The sequence shown here is derived from an EMBL/GenBank/DDBJ whole genome shotgun (WGS) entry which is preliminary data.</text>
</comment>
<dbReference type="PANTHER" id="PTHR34776:SF1">
    <property type="entry name" value="F17F16.3 PROTEIN"/>
    <property type="match status" value="1"/>
</dbReference>
<name>A0A318SS75_9RHOB</name>
<sequence>MADDLEVLERGDIFFFYRPRVEDDDPSGLGDVQHAGFVLRPRGGGKVRLMMLGRKTLPDLSGDGRDWGFVETVAKSASEIEAGLRETTYETKTRGTREQPAARPAGEGRYAVILKEGQLHLVHALEMPEEPGPVQKALKIAPEAAYALSIKNPEKASPKGAGLPADEEADYPKRLQEAFRGRRFDTEDLKLLDHEGAEFLLVGARSDPLKAYGLSLETEAANYEHADSTRKMKMAKTRHPIEPLFEGTWA</sequence>
<protein>
    <submittedName>
        <fullName evidence="1">Uncharacterized protein</fullName>
    </submittedName>
</protein>
<proteinExistence type="predicted"/>
<dbReference type="PANTHER" id="PTHR34776">
    <property type="entry name" value="F17F16.3 PROTEIN"/>
    <property type="match status" value="1"/>
</dbReference>
<dbReference type="AlphaFoldDB" id="A0A318SS75"/>
<keyword evidence="2" id="KW-1185">Reference proteome</keyword>
<dbReference type="EMBL" id="QJTE01000007">
    <property type="protein sequence ID" value="PYE81216.1"/>
    <property type="molecule type" value="Genomic_DNA"/>
</dbReference>
<gene>
    <name evidence="1" type="ORF">DFP88_1075</name>
</gene>
<evidence type="ECO:0000313" key="1">
    <source>
        <dbReference type="EMBL" id="PYE81216.1"/>
    </source>
</evidence>
<organism evidence="1 2">
    <name type="scientific">Pseudoroseicyclus aestuarii</name>
    <dbReference type="NCBI Taxonomy" id="1795041"/>
    <lineage>
        <taxon>Bacteria</taxon>
        <taxon>Pseudomonadati</taxon>
        <taxon>Pseudomonadota</taxon>
        <taxon>Alphaproteobacteria</taxon>
        <taxon>Rhodobacterales</taxon>
        <taxon>Paracoccaceae</taxon>
        <taxon>Pseudoroseicyclus</taxon>
    </lineage>
</organism>
<reference evidence="1 2" key="1">
    <citation type="submission" date="2018-06" db="EMBL/GenBank/DDBJ databases">
        <title>Genomic Encyclopedia of Type Strains, Phase III (KMG-III): the genomes of soil and plant-associated and newly described type strains.</title>
        <authorList>
            <person name="Whitman W."/>
        </authorList>
    </citation>
    <scope>NUCLEOTIDE SEQUENCE [LARGE SCALE GENOMIC DNA]</scope>
    <source>
        <strain evidence="1 2">CECT 9025</strain>
    </source>
</reference>
<evidence type="ECO:0000313" key="2">
    <source>
        <dbReference type="Proteomes" id="UP000248311"/>
    </source>
</evidence>
<dbReference type="Proteomes" id="UP000248311">
    <property type="component" value="Unassembled WGS sequence"/>
</dbReference>